<keyword evidence="1" id="KW-1133">Transmembrane helix</keyword>
<proteinExistence type="predicted"/>
<evidence type="ECO:0000256" key="1">
    <source>
        <dbReference type="SAM" id="Phobius"/>
    </source>
</evidence>
<keyword evidence="1" id="KW-0472">Membrane</keyword>
<keyword evidence="1" id="KW-0812">Transmembrane</keyword>
<keyword evidence="3" id="KW-1185">Reference proteome</keyword>
<dbReference type="InParanoid" id="E3MXD8"/>
<sequence length="132" mass="14786">MGADMNAVRDFKKKAVPEQIENFRKLYESSSSEGKQELIDLNKPQCDEWAKTDSYNDKESTGYGVCCDGLGLCGMSGWIIFLIIFIILLCLAGAAAAFYFFYYKRKMGGSDQEEIESADTVNSKHDISVDSY</sequence>
<dbReference type="HOGENOM" id="CLU_158191_0_0_1"/>
<feature type="transmembrane region" description="Helical" evidence="1">
    <location>
        <begin position="78"/>
        <end position="102"/>
    </location>
</feature>
<dbReference type="EMBL" id="DS268491">
    <property type="protein sequence ID" value="EFP11609.1"/>
    <property type="molecule type" value="Genomic_DNA"/>
</dbReference>
<protein>
    <submittedName>
        <fullName evidence="2">Uncharacterized protein</fullName>
    </submittedName>
</protein>
<dbReference type="AlphaFoldDB" id="E3MXD8"/>
<evidence type="ECO:0000313" key="3">
    <source>
        <dbReference type="Proteomes" id="UP000008281"/>
    </source>
</evidence>
<dbReference type="Proteomes" id="UP000008281">
    <property type="component" value="Unassembled WGS sequence"/>
</dbReference>
<name>E3MXD8_CAERE</name>
<evidence type="ECO:0000313" key="2">
    <source>
        <dbReference type="EMBL" id="EFP11609.1"/>
    </source>
</evidence>
<organism evidence="3">
    <name type="scientific">Caenorhabditis remanei</name>
    <name type="common">Caenorhabditis vulgaris</name>
    <dbReference type="NCBI Taxonomy" id="31234"/>
    <lineage>
        <taxon>Eukaryota</taxon>
        <taxon>Metazoa</taxon>
        <taxon>Ecdysozoa</taxon>
        <taxon>Nematoda</taxon>
        <taxon>Chromadorea</taxon>
        <taxon>Rhabditida</taxon>
        <taxon>Rhabditina</taxon>
        <taxon>Rhabditomorpha</taxon>
        <taxon>Rhabditoidea</taxon>
        <taxon>Rhabditidae</taxon>
        <taxon>Peloderinae</taxon>
        <taxon>Caenorhabditis</taxon>
    </lineage>
</organism>
<accession>E3MXD8</accession>
<gene>
    <name evidence="2" type="ORF">CRE_28846</name>
</gene>
<reference evidence="2" key="1">
    <citation type="submission" date="2007-07" db="EMBL/GenBank/DDBJ databases">
        <title>PCAP assembly of the Caenorhabditis remanei genome.</title>
        <authorList>
            <consortium name="The Caenorhabditis remanei Sequencing Consortium"/>
            <person name="Wilson R.K."/>
        </authorList>
    </citation>
    <scope>NUCLEOTIDE SEQUENCE [LARGE SCALE GENOMIC DNA]</scope>
    <source>
        <strain evidence="2">PB4641</strain>
    </source>
</reference>